<evidence type="ECO:0000256" key="1">
    <source>
        <dbReference type="SAM" id="MobiDB-lite"/>
    </source>
</evidence>
<accession>A0A8T0J7W8</accession>
<dbReference type="EMBL" id="CM026421">
    <property type="protein sequence ID" value="KAG0591069.1"/>
    <property type="molecule type" value="Genomic_DNA"/>
</dbReference>
<feature type="region of interest" description="Disordered" evidence="1">
    <location>
        <begin position="1"/>
        <end position="36"/>
    </location>
</feature>
<reference evidence="2" key="1">
    <citation type="submission" date="2020-06" db="EMBL/GenBank/DDBJ databases">
        <title>WGS assembly of Ceratodon purpureus strain R40.</title>
        <authorList>
            <person name="Carey S.B."/>
            <person name="Jenkins J."/>
            <person name="Shu S."/>
            <person name="Lovell J.T."/>
            <person name="Sreedasyam A."/>
            <person name="Maumus F."/>
            <person name="Tiley G.P."/>
            <person name="Fernandez-Pozo N."/>
            <person name="Barry K."/>
            <person name="Chen C."/>
            <person name="Wang M."/>
            <person name="Lipzen A."/>
            <person name="Daum C."/>
            <person name="Saski C.A."/>
            <person name="Payton A.C."/>
            <person name="Mcbreen J.C."/>
            <person name="Conrad R.E."/>
            <person name="Kollar L.M."/>
            <person name="Olsson S."/>
            <person name="Huttunen S."/>
            <person name="Landis J.B."/>
            <person name="Wickett N.J."/>
            <person name="Johnson M.G."/>
            <person name="Rensing S.A."/>
            <person name="Grimwood J."/>
            <person name="Schmutz J."/>
            <person name="Mcdaniel S.F."/>
        </authorList>
    </citation>
    <scope>NUCLEOTIDE SEQUENCE</scope>
    <source>
        <strain evidence="2">R40</strain>
    </source>
</reference>
<comment type="caution">
    <text evidence="2">The sequence shown here is derived from an EMBL/GenBank/DDBJ whole genome shotgun (WGS) entry which is preliminary data.</text>
</comment>
<keyword evidence="3" id="KW-1185">Reference proteome</keyword>
<evidence type="ECO:0000313" key="3">
    <source>
        <dbReference type="Proteomes" id="UP000822688"/>
    </source>
</evidence>
<sequence>MFRHRQPFAALRSPDINCSSSSQHTTRKLPFREANVNNPSYQNRVKIPQQWHSEGRIEQRRFLGASALALLLQGTDPSAWNDQRSVNEASKNQTFQTLEQHFHIKP</sequence>
<proteinExistence type="predicted"/>
<evidence type="ECO:0000313" key="2">
    <source>
        <dbReference type="EMBL" id="KAG0591069.1"/>
    </source>
</evidence>
<gene>
    <name evidence="2" type="ORF">KC19_1G146800</name>
</gene>
<dbReference type="Proteomes" id="UP000822688">
    <property type="component" value="Chromosome 1"/>
</dbReference>
<dbReference type="AlphaFoldDB" id="A0A8T0J7W8"/>
<protein>
    <submittedName>
        <fullName evidence="2">Uncharacterized protein</fullName>
    </submittedName>
</protein>
<organism evidence="2 3">
    <name type="scientific">Ceratodon purpureus</name>
    <name type="common">Fire moss</name>
    <name type="synonym">Dicranum purpureum</name>
    <dbReference type="NCBI Taxonomy" id="3225"/>
    <lineage>
        <taxon>Eukaryota</taxon>
        <taxon>Viridiplantae</taxon>
        <taxon>Streptophyta</taxon>
        <taxon>Embryophyta</taxon>
        <taxon>Bryophyta</taxon>
        <taxon>Bryophytina</taxon>
        <taxon>Bryopsida</taxon>
        <taxon>Dicranidae</taxon>
        <taxon>Pseudoditrichales</taxon>
        <taxon>Ditrichaceae</taxon>
        <taxon>Ceratodon</taxon>
    </lineage>
</organism>
<name>A0A8T0J7W8_CERPU</name>